<proteinExistence type="predicted"/>
<reference evidence="1" key="1">
    <citation type="submission" date="2020-09" db="EMBL/GenBank/DDBJ databases">
        <title>Whole genome shotgun sequence of Streptomyces xanthophaeus NBRC 12829.</title>
        <authorList>
            <person name="Komaki H."/>
            <person name="Tamura T."/>
        </authorList>
    </citation>
    <scope>NUCLEOTIDE SEQUENCE</scope>
    <source>
        <strain evidence="1">NBRC 12829</strain>
    </source>
</reference>
<dbReference type="RefSeq" id="WP_157853376.1">
    <property type="nucleotide sequence ID" value="NZ_BNEE01000003.1"/>
</dbReference>
<comment type="caution">
    <text evidence="1">The sequence shown here is derived from an EMBL/GenBank/DDBJ whole genome shotgun (WGS) entry which is preliminary data.</text>
</comment>
<evidence type="ECO:0000313" key="1">
    <source>
        <dbReference type="EMBL" id="GHI82855.1"/>
    </source>
</evidence>
<gene>
    <name evidence="1" type="ORF">Sxan_02190</name>
</gene>
<evidence type="ECO:0000313" key="2">
    <source>
        <dbReference type="Proteomes" id="UP000600026"/>
    </source>
</evidence>
<dbReference type="Proteomes" id="UP000600026">
    <property type="component" value="Unassembled WGS sequence"/>
</dbReference>
<accession>A0A919GSA6</accession>
<sequence>MTENGTPKLPYTEGSVWSLQFIQVKPGATSKYLDHLRGTWTPLMEEAKRQGVLTGYRILMGPPSGADDWNVLLVVEVPNMSSLDGYGQKIAAIEAGIRNGEHPTGTAELRGVLGAKLVREITLH</sequence>
<protein>
    <submittedName>
        <fullName evidence="1">Uncharacterized protein</fullName>
    </submittedName>
</protein>
<dbReference type="AlphaFoldDB" id="A0A919GSA6"/>
<dbReference type="OrthoDB" id="8904779at2"/>
<organism evidence="1 2">
    <name type="scientific">Streptomyces xanthophaeus</name>
    <dbReference type="NCBI Taxonomy" id="67385"/>
    <lineage>
        <taxon>Bacteria</taxon>
        <taxon>Bacillati</taxon>
        <taxon>Actinomycetota</taxon>
        <taxon>Actinomycetes</taxon>
        <taxon>Kitasatosporales</taxon>
        <taxon>Streptomycetaceae</taxon>
        <taxon>Streptomyces</taxon>
    </lineage>
</organism>
<keyword evidence="2" id="KW-1185">Reference proteome</keyword>
<name>A0A919GSA6_9ACTN</name>
<dbReference type="EMBL" id="BNEE01000003">
    <property type="protein sequence ID" value="GHI82855.1"/>
    <property type="molecule type" value="Genomic_DNA"/>
</dbReference>